<sequence length="305" mass="35004">MEHEDRMGTYQRPLPQLPLETDSLRSGPNQKDDTRNKEAYKEVYKQFHTQKFIPFSKLSSSNTETLPRWKSAEYLIPRRSLPDPPVQCLWSRDTAPEEKITPLSSTGHPYDATVCESSRNLWERSISSDCAQNRSSAKQHVSRSHWEDIDNDVRALQQTQDEHASQGYKSGRLPSHKLALPSLISQQRDSSLQPVHSLANPAPSFHSSSDVQNGPRPPPWGSYEDLEIQRRQRGDERERTNVQLNRLIADSASMYQKSISSDSVGKVPSREVEQYREQILGVYPDMEFNRDDGLGDPRWCYCVMM</sequence>
<reference evidence="2" key="2">
    <citation type="submission" date="2020-08" db="EMBL/GenBank/DDBJ databases">
        <title>Draft Genome Sequence of Cumin Blight Pathogen Alternaria burnsii.</title>
        <authorList>
            <person name="Feng Z."/>
        </authorList>
    </citation>
    <scope>NUCLEOTIDE SEQUENCE</scope>
    <source>
        <strain evidence="2">CBS107.38</strain>
    </source>
</reference>
<comment type="caution">
    <text evidence="2">The sequence shown here is derived from an EMBL/GenBank/DDBJ whole genome shotgun (WGS) entry which is preliminary data.</text>
</comment>
<gene>
    <name evidence="2" type="ORF">GT037_003713</name>
</gene>
<dbReference type="GeneID" id="62201938"/>
<dbReference type="EMBL" id="JAAABM010000004">
    <property type="protein sequence ID" value="KAF7678332.1"/>
    <property type="molecule type" value="Genomic_DNA"/>
</dbReference>
<name>A0A8H7BAZ4_9PLEO</name>
<evidence type="ECO:0000256" key="1">
    <source>
        <dbReference type="SAM" id="MobiDB-lite"/>
    </source>
</evidence>
<dbReference type="RefSeq" id="XP_038788467.1">
    <property type="nucleotide sequence ID" value="XM_038928760.1"/>
</dbReference>
<feature type="region of interest" description="Disordered" evidence="1">
    <location>
        <begin position="1"/>
        <end position="36"/>
    </location>
</feature>
<dbReference type="Proteomes" id="UP000596902">
    <property type="component" value="Unassembled WGS sequence"/>
</dbReference>
<organism evidence="2 3">
    <name type="scientific">Alternaria burnsii</name>
    <dbReference type="NCBI Taxonomy" id="1187904"/>
    <lineage>
        <taxon>Eukaryota</taxon>
        <taxon>Fungi</taxon>
        <taxon>Dikarya</taxon>
        <taxon>Ascomycota</taxon>
        <taxon>Pezizomycotina</taxon>
        <taxon>Dothideomycetes</taxon>
        <taxon>Pleosporomycetidae</taxon>
        <taxon>Pleosporales</taxon>
        <taxon>Pleosporineae</taxon>
        <taxon>Pleosporaceae</taxon>
        <taxon>Alternaria</taxon>
        <taxon>Alternaria sect. Alternaria</taxon>
    </lineage>
</organism>
<keyword evidence="3" id="KW-1185">Reference proteome</keyword>
<reference evidence="2" key="1">
    <citation type="submission" date="2020-01" db="EMBL/GenBank/DDBJ databases">
        <authorList>
            <person name="Feng Z.H.Z."/>
        </authorList>
    </citation>
    <scope>NUCLEOTIDE SEQUENCE</scope>
    <source>
        <strain evidence="2">CBS107.38</strain>
    </source>
</reference>
<proteinExistence type="predicted"/>
<evidence type="ECO:0000313" key="3">
    <source>
        <dbReference type="Proteomes" id="UP000596902"/>
    </source>
</evidence>
<feature type="region of interest" description="Disordered" evidence="1">
    <location>
        <begin position="186"/>
        <end position="223"/>
    </location>
</feature>
<protein>
    <submittedName>
        <fullName evidence="2">Uncharacterized protein</fullName>
    </submittedName>
</protein>
<dbReference type="AlphaFoldDB" id="A0A8H7BAZ4"/>
<accession>A0A8H7BAZ4</accession>
<evidence type="ECO:0000313" key="2">
    <source>
        <dbReference type="EMBL" id="KAF7678332.1"/>
    </source>
</evidence>